<organism evidence="1 2">
    <name type="scientific">Alkalilimnicola ehrlichii</name>
    <dbReference type="NCBI Taxonomy" id="351052"/>
    <lineage>
        <taxon>Bacteria</taxon>
        <taxon>Pseudomonadati</taxon>
        <taxon>Pseudomonadota</taxon>
        <taxon>Gammaproteobacteria</taxon>
        <taxon>Chromatiales</taxon>
        <taxon>Ectothiorhodospiraceae</taxon>
        <taxon>Alkalilimnicola</taxon>
    </lineage>
</organism>
<proteinExistence type="predicted"/>
<sequence length="75" mass="7909">MGERKHVLRVESIRGATIRLLTADNRPVDVPAKTLRGDICPGDLVYLSAEGLSFAVTPAPAGARAATFGEMMGRG</sequence>
<dbReference type="Proteomes" id="UP000256763">
    <property type="component" value="Unassembled WGS sequence"/>
</dbReference>
<evidence type="ECO:0000313" key="1">
    <source>
        <dbReference type="EMBL" id="RFA36082.1"/>
    </source>
</evidence>
<dbReference type="RefSeq" id="WP_116302229.1">
    <property type="nucleotide sequence ID" value="NZ_NFZW01000010.1"/>
</dbReference>
<keyword evidence="2" id="KW-1185">Reference proteome</keyword>
<dbReference type="EMBL" id="NFZW01000010">
    <property type="protein sequence ID" value="RFA36082.1"/>
    <property type="molecule type" value="Genomic_DNA"/>
</dbReference>
<gene>
    <name evidence="1" type="ORF">CAL65_11540</name>
</gene>
<evidence type="ECO:0000313" key="2">
    <source>
        <dbReference type="Proteomes" id="UP000256763"/>
    </source>
</evidence>
<accession>A0A3E0WSX7</accession>
<name>A0A3E0WSX7_9GAMM</name>
<comment type="caution">
    <text evidence="1">The sequence shown here is derived from an EMBL/GenBank/DDBJ whole genome shotgun (WGS) entry which is preliminary data.</text>
</comment>
<protein>
    <submittedName>
        <fullName evidence="1">Uncharacterized protein</fullName>
    </submittedName>
</protein>
<dbReference type="AlphaFoldDB" id="A0A3E0WSX7"/>
<reference evidence="2" key="1">
    <citation type="submission" date="2017-05" db="EMBL/GenBank/DDBJ databases">
        <authorList>
            <person name="Sharma S."/>
            <person name="Sidhu C."/>
            <person name="Pinnaka A.K."/>
        </authorList>
    </citation>
    <scope>NUCLEOTIDE SEQUENCE [LARGE SCALE GENOMIC DNA]</scope>
    <source>
        <strain evidence="2">AK93</strain>
    </source>
</reference>